<gene>
    <name evidence="1" type="ORF">M1K48_07120</name>
</gene>
<dbReference type="Proteomes" id="UP000831921">
    <property type="component" value="Chromosome"/>
</dbReference>
<keyword evidence="2" id="KW-1185">Reference proteome</keyword>
<accession>A0ABY5MQD9</accession>
<proteinExistence type="predicted"/>
<protein>
    <submittedName>
        <fullName evidence="1">Uncharacterized protein</fullName>
    </submittedName>
</protein>
<organism evidence="1 2">
    <name type="scientific">Sphingomonas glaciei</name>
    <dbReference type="NCBI Taxonomy" id="2938948"/>
    <lineage>
        <taxon>Bacteria</taxon>
        <taxon>Pseudomonadati</taxon>
        <taxon>Pseudomonadota</taxon>
        <taxon>Alphaproteobacteria</taxon>
        <taxon>Sphingomonadales</taxon>
        <taxon>Sphingomonadaceae</taxon>
        <taxon>Sphingomonas</taxon>
    </lineage>
</organism>
<reference evidence="1 2" key="1">
    <citation type="submission" date="2022-05" db="EMBL/GenBank/DDBJ databases">
        <title>S8-45 Sphingomonas ultraviolaceadurans.</title>
        <authorList>
            <person name="Liu Y."/>
        </authorList>
    </citation>
    <scope>NUCLEOTIDE SEQUENCE [LARGE SCALE GENOMIC DNA]</scope>
    <source>
        <strain evidence="1 2">S8-45</strain>
    </source>
</reference>
<dbReference type="RefSeq" id="WP_249453880.1">
    <property type="nucleotide sequence ID" value="NZ_CP097253.1"/>
</dbReference>
<evidence type="ECO:0000313" key="1">
    <source>
        <dbReference type="EMBL" id="UUR06733.1"/>
    </source>
</evidence>
<dbReference type="EMBL" id="CP097253">
    <property type="protein sequence ID" value="UUR06733.1"/>
    <property type="molecule type" value="Genomic_DNA"/>
</dbReference>
<evidence type="ECO:0000313" key="2">
    <source>
        <dbReference type="Proteomes" id="UP000831921"/>
    </source>
</evidence>
<name>A0ABY5MQD9_9SPHN</name>
<sequence length="78" mass="8471">MPCYYTRLINAVADSIDDGVEFKSVEEATSAAVFASLDFAKELLKSGESLPHIEVVISDEVRVVARRLVTVSIANLEA</sequence>